<dbReference type="PANTHER" id="PTHR10277:SF9">
    <property type="entry name" value="2-ISOPROPYLMALATE SYNTHASE 1, CHLOROPLASTIC-RELATED"/>
    <property type="match status" value="1"/>
</dbReference>
<dbReference type="PROSITE" id="PS50991">
    <property type="entry name" value="PYR_CT"/>
    <property type="match status" value="1"/>
</dbReference>
<sequence length="329" mass="34407">MRESTLGAKRPTTLLDVTLRDGGYVNGHAWTVQEASDVVGTMEAAGIPFVEVGYLRTASGESLNPSKRCEPAYLEALATGIDRTRLVVMARPSDGGPQLIRGLARRGVGMLRVLAASLNVESAASHIAAGREEGLCVAVNLTHVSRFSPEQIAAAAGHAARAGAQIVYLADSNGSLYPEDVAARISAAVQAVPASPATRSQDEPVRIGFHAHDNLGLAFANARAALEAGASYLDGSLLGIGKGGGNLPIELIAGYLAVTVGSDVRLDPLMTDRVAAGARLRMLVDGGSSSLITGLLDLSLDQYGLFKEQTAHHGYDWLLRYGLQETLTP</sequence>
<organism evidence="3 4">
    <name type="scientific">Actinocrinis puniceicyclus</name>
    <dbReference type="NCBI Taxonomy" id="977794"/>
    <lineage>
        <taxon>Bacteria</taxon>
        <taxon>Bacillati</taxon>
        <taxon>Actinomycetota</taxon>
        <taxon>Actinomycetes</taxon>
        <taxon>Catenulisporales</taxon>
        <taxon>Actinospicaceae</taxon>
        <taxon>Actinocrinis</taxon>
    </lineage>
</organism>
<keyword evidence="4" id="KW-1185">Reference proteome</keyword>
<evidence type="ECO:0000313" key="4">
    <source>
        <dbReference type="Proteomes" id="UP000677913"/>
    </source>
</evidence>
<dbReference type="GO" id="GO:0009098">
    <property type="term" value="P:L-leucine biosynthetic process"/>
    <property type="evidence" value="ECO:0007669"/>
    <property type="project" value="TreeGrafter"/>
</dbReference>
<dbReference type="EMBL" id="JAGSXH010000072">
    <property type="protein sequence ID" value="MBS2965147.1"/>
    <property type="molecule type" value="Genomic_DNA"/>
</dbReference>
<dbReference type="Gene3D" id="3.20.20.70">
    <property type="entry name" value="Aldolase class I"/>
    <property type="match status" value="1"/>
</dbReference>
<proteinExistence type="predicted"/>
<comment type="caution">
    <text evidence="3">The sequence shown here is derived from an EMBL/GenBank/DDBJ whole genome shotgun (WGS) entry which is preliminary data.</text>
</comment>
<dbReference type="InterPro" id="IPR013785">
    <property type="entry name" value="Aldolase_TIM"/>
</dbReference>
<evidence type="ECO:0000313" key="3">
    <source>
        <dbReference type="EMBL" id="MBS2965147.1"/>
    </source>
</evidence>
<evidence type="ECO:0000259" key="2">
    <source>
        <dbReference type="PROSITE" id="PS50991"/>
    </source>
</evidence>
<dbReference type="AlphaFoldDB" id="A0A8J7WSE9"/>
<keyword evidence="1" id="KW-0464">Manganese</keyword>
<dbReference type="Pfam" id="PF00682">
    <property type="entry name" value="HMGL-like"/>
    <property type="match status" value="1"/>
</dbReference>
<dbReference type="PANTHER" id="PTHR10277">
    <property type="entry name" value="HOMOCITRATE SYNTHASE-RELATED"/>
    <property type="match status" value="1"/>
</dbReference>
<feature type="domain" description="Pyruvate carboxyltransferase" evidence="2">
    <location>
        <begin position="12"/>
        <end position="270"/>
    </location>
</feature>
<dbReference type="InterPro" id="IPR050073">
    <property type="entry name" value="2-IPM_HCS-like"/>
</dbReference>
<evidence type="ECO:0000256" key="1">
    <source>
        <dbReference type="ARBA" id="ARBA00023211"/>
    </source>
</evidence>
<protein>
    <recommendedName>
        <fullName evidence="2">Pyruvate carboxyltransferase domain-containing protein</fullName>
    </recommendedName>
</protein>
<dbReference type="GO" id="GO:0003852">
    <property type="term" value="F:2-isopropylmalate synthase activity"/>
    <property type="evidence" value="ECO:0007669"/>
    <property type="project" value="TreeGrafter"/>
</dbReference>
<dbReference type="InterPro" id="IPR000891">
    <property type="entry name" value="PYR_CT"/>
</dbReference>
<dbReference type="Proteomes" id="UP000677913">
    <property type="component" value="Unassembled WGS sequence"/>
</dbReference>
<dbReference type="SUPFAM" id="SSF51569">
    <property type="entry name" value="Aldolase"/>
    <property type="match status" value="1"/>
</dbReference>
<dbReference type="RefSeq" id="WP_211469506.1">
    <property type="nucleotide sequence ID" value="NZ_JAGSXH010000072.1"/>
</dbReference>
<name>A0A8J7WSE9_9ACTN</name>
<reference evidence="3" key="1">
    <citation type="submission" date="2021-04" db="EMBL/GenBank/DDBJ databases">
        <title>Genome based classification of Actinospica acidithermotolerans sp. nov., an actinobacterium isolated from an Indonesian hot spring.</title>
        <authorList>
            <person name="Kusuma A.B."/>
            <person name="Putra K.E."/>
            <person name="Nafisah S."/>
            <person name="Loh J."/>
            <person name="Nouioui I."/>
            <person name="Goodfellow M."/>
        </authorList>
    </citation>
    <scope>NUCLEOTIDE SEQUENCE</scope>
    <source>
        <strain evidence="3">DSM 45618</strain>
    </source>
</reference>
<accession>A0A8J7WSE9</accession>
<gene>
    <name evidence="3" type="ORF">KGA66_19000</name>
</gene>